<dbReference type="GO" id="GO:0031032">
    <property type="term" value="P:actomyosin structure organization"/>
    <property type="evidence" value="ECO:0007669"/>
    <property type="project" value="TreeGrafter"/>
</dbReference>
<dbReference type="EMBL" id="RQTK01000419">
    <property type="protein sequence ID" value="RUS79954.1"/>
    <property type="molecule type" value="Genomic_DNA"/>
</dbReference>
<dbReference type="EC" id="2.7.11.1" evidence="3"/>
<dbReference type="FunFam" id="1.10.510.10:FF:000751">
    <property type="entry name" value="Non-specific serine/threonine protein kinase"/>
    <property type="match status" value="1"/>
</dbReference>
<evidence type="ECO:0000256" key="15">
    <source>
        <dbReference type="SAM" id="MobiDB-lite"/>
    </source>
</evidence>
<comment type="catalytic activity">
    <reaction evidence="11">
        <text>L-threonyl-[protein] + ATP = O-phospho-L-threonyl-[protein] + ADP + H(+)</text>
        <dbReference type="Rhea" id="RHEA:46608"/>
        <dbReference type="Rhea" id="RHEA-COMP:11060"/>
        <dbReference type="Rhea" id="RHEA-COMP:11605"/>
        <dbReference type="ChEBI" id="CHEBI:15378"/>
        <dbReference type="ChEBI" id="CHEBI:30013"/>
        <dbReference type="ChEBI" id="CHEBI:30616"/>
        <dbReference type="ChEBI" id="CHEBI:61977"/>
        <dbReference type="ChEBI" id="CHEBI:456216"/>
        <dbReference type="EC" id="2.7.11.1"/>
    </reaction>
</comment>
<evidence type="ECO:0000256" key="5">
    <source>
        <dbReference type="ARBA" id="ARBA00022527"/>
    </source>
</evidence>
<dbReference type="Gene3D" id="1.10.510.10">
    <property type="entry name" value="Transferase(Phosphotransferase) domain 1"/>
    <property type="match status" value="1"/>
</dbReference>
<dbReference type="PROSITE" id="PS00108">
    <property type="entry name" value="PROTEIN_KINASE_ST"/>
    <property type="match status" value="1"/>
</dbReference>
<evidence type="ECO:0000256" key="9">
    <source>
        <dbReference type="ARBA" id="ARBA00022777"/>
    </source>
</evidence>
<feature type="coiled-coil region" evidence="14">
    <location>
        <begin position="519"/>
        <end position="650"/>
    </location>
</feature>
<protein>
    <recommendedName>
        <fullName evidence="3">non-specific serine/threonine protein kinase</fullName>
        <ecNumber evidence="3">2.7.11.1</ecNumber>
    </recommendedName>
</protein>
<keyword evidence="5" id="KW-0723">Serine/threonine-protein kinase</keyword>
<evidence type="ECO:0000259" key="17">
    <source>
        <dbReference type="PROSITE" id="PS51285"/>
    </source>
</evidence>
<comment type="cofactor">
    <cofactor evidence="1">
        <name>Mg(2+)</name>
        <dbReference type="ChEBI" id="CHEBI:18420"/>
    </cofactor>
</comment>
<dbReference type="PANTHER" id="PTHR22988">
    <property type="entry name" value="MYOTONIC DYSTROPHY S/T KINASE-RELATED"/>
    <property type="match status" value="1"/>
</dbReference>
<dbReference type="PROSITE" id="PS50011">
    <property type="entry name" value="PROTEIN_KINASE_DOM"/>
    <property type="match status" value="1"/>
</dbReference>
<evidence type="ECO:0000256" key="1">
    <source>
        <dbReference type="ARBA" id="ARBA00001946"/>
    </source>
</evidence>
<dbReference type="InterPro" id="IPR000961">
    <property type="entry name" value="AGC-kinase_C"/>
</dbReference>
<feature type="domain" description="AGC-kinase C-terminal" evidence="17">
    <location>
        <begin position="324"/>
        <end position="411"/>
    </location>
</feature>
<evidence type="ECO:0000256" key="10">
    <source>
        <dbReference type="ARBA" id="ARBA00022840"/>
    </source>
</evidence>
<feature type="coiled-coil region" evidence="14">
    <location>
        <begin position="731"/>
        <end position="807"/>
    </location>
</feature>
<name>A0A433TEG8_ELYCH</name>
<evidence type="ECO:0000256" key="14">
    <source>
        <dbReference type="SAM" id="Coils"/>
    </source>
</evidence>
<dbReference type="Gene3D" id="3.30.200.20">
    <property type="entry name" value="Phosphorylase Kinase, domain 1"/>
    <property type="match status" value="1"/>
</dbReference>
<keyword evidence="10 13" id="KW-0067">ATP-binding</keyword>
<evidence type="ECO:0000256" key="7">
    <source>
        <dbReference type="ARBA" id="ARBA00022679"/>
    </source>
</evidence>
<keyword evidence="14" id="KW-0175">Coiled coil</keyword>
<evidence type="ECO:0000256" key="4">
    <source>
        <dbReference type="ARBA" id="ARBA00022490"/>
    </source>
</evidence>
<feature type="region of interest" description="Disordered" evidence="15">
    <location>
        <begin position="970"/>
        <end position="996"/>
    </location>
</feature>
<dbReference type="InterPro" id="IPR017441">
    <property type="entry name" value="Protein_kinase_ATP_BS"/>
</dbReference>
<evidence type="ECO:0000313" key="19">
    <source>
        <dbReference type="Proteomes" id="UP000271974"/>
    </source>
</evidence>
<evidence type="ECO:0000313" key="18">
    <source>
        <dbReference type="EMBL" id="RUS79954.1"/>
    </source>
</evidence>
<feature type="coiled-coil region" evidence="14">
    <location>
        <begin position="844"/>
        <end position="969"/>
    </location>
</feature>
<keyword evidence="9" id="KW-0418">Kinase</keyword>
<keyword evidence="19" id="KW-1185">Reference proteome</keyword>
<evidence type="ECO:0000256" key="12">
    <source>
        <dbReference type="ARBA" id="ARBA00048679"/>
    </source>
</evidence>
<dbReference type="AlphaFoldDB" id="A0A433TEG8"/>
<evidence type="ECO:0000256" key="6">
    <source>
        <dbReference type="ARBA" id="ARBA00022553"/>
    </source>
</evidence>
<reference evidence="18 19" key="1">
    <citation type="submission" date="2019-01" db="EMBL/GenBank/DDBJ databases">
        <title>A draft genome assembly of the solar-powered sea slug Elysia chlorotica.</title>
        <authorList>
            <person name="Cai H."/>
            <person name="Li Q."/>
            <person name="Fang X."/>
            <person name="Li J."/>
            <person name="Curtis N.E."/>
            <person name="Altenburger A."/>
            <person name="Shibata T."/>
            <person name="Feng M."/>
            <person name="Maeda T."/>
            <person name="Schwartz J.A."/>
            <person name="Shigenobu S."/>
            <person name="Lundholm N."/>
            <person name="Nishiyama T."/>
            <person name="Yang H."/>
            <person name="Hasebe M."/>
            <person name="Li S."/>
            <person name="Pierce S.K."/>
            <person name="Wang J."/>
        </authorList>
    </citation>
    <scope>NUCLEOTIDE SEQUENCE [LARGE SCALE GENOMIC DNA]</scope>
    <source>
        <strain evidence="18">EC2010</strain>
        <tissue evidence="18">Whole organism of an adult</tissue>
    </source>
</reference>
<dbReference type="GO" id="GO:0005856">
    <property type="term" value="C:cytoskeleton"/>
    <property type="evidence" value="ECO:0007669"/>
    <property type="project" value="TreeGrafter"/>
</dbReference>
<dbReference type="Proteomes" id="UP000271974">
    <property type="component" value="Unassembled WGS sequence"/>
</dbReference>
<comment type="catalytic activity">
    <reaction evidence="12">
        <text>L-seryl-[protein] + ATP = O-phospho-L-seryl-[protein] + ADP + H(+)</text>
        <dbReference type="Rhea" id="RHEA:17989"/>
        <dbReference type="Rhea" id="RHEA-COMP:9863"/>
        <dbReference type="Rhea" id="RHEA-COMP:11604"/>
        <dbReference type="ChEBI" id="CHEBI:15378"/>
        <dbReference type="ChEBI" id="CHEBI:29999"/>
        <dbReference type="ChEBI" id="CHEBI:30616"/>
        <dbReference type="ChEBI" id="CHEBI:83421"/>
        <dbReference type="ChEBI" id="CHEBI:456216"/>
        <dbReference type="EC" id="2.7.11.1"/>
    </reaction>
</comment>
<dbReference type="PANTHER" id="PTHR22988:SF71">
    <property type="entry name" value="CITRON RHO-INTERACTING KINASE"/>
    <property type="match status" value="1"/>
</dbReference>
<gene>
    <name evidence="18" type="ORF">EGW08_012298</name>
</gene>
<dbReference type="InterPro" id="IPR008271">
    <property type="entry name" value="Ser/Thr_kinase_AS"/>
</dbReference>
<dbReference type="FunFam" id="3.30.200.20:FF:000017">
    <property type="entry name" value="Non-specific serine/threonine protein kinase"/>
    <property type="match status" value="1"/>
</dbReference>
<dbReference type="InterPro" id="IPR011009">
    <property type="entry name" value="Kinase-like_dom_sf"/>
</dbReference>
<dbReference type="InterPro" id="IPR000719">
    <property type="entry name" value="Prot_kinase_dom"/>
</dbReference>
<dbReference type="GO" id="GO:0004674">
    <property type="term" value="F:protein serine/threonine kinase activity"/>
    <property type="evidence" value="ECO:0007669"/>
    <property type="project" value="UniProtKB-KW"/>
</dbReference>
<evidence type="ECO:0000256" key="2">
    <source>
        <dbReference type="ARBA" id="ARBA00004496"/>
    </source>
</evidence>
<dbReference type="SUPFAM" id="SSF56112">
    <property type="entry name" value="Protein kinase-like (PK-like)"/>
    <property type="match status" value="1"/>
</dbReference>
<comment type="caution">
    <text evidence="18">The sequence shown here is derived from an EMBL/GenBank/DDBJ whole genome shotgun (WGS) entry which is preliminary data.</text>
</comment>
<evidence type="ECO:0000259" key="16">
    <source>
        <dbReference type="PROSITE" id="PS50011"/>
    </source>
</evidence>
<sequence>MESNQSQLSPSERDMRDLDCNILVDGFLALFEECTHEALIKSKPVATFVNKFQPAIAHTKTRMMKASDFEVKAVIGRGHFGEVRVVREKASDAVFAMKVLKKSDLLNQSEISFFEEERDIMATNKSPWITQLHYAFQDATNLYLVMDFHAGGDLLSLLSRHDDVFEEDLAKFYIAEMAIAINSLHEAGYIHRDIKPENILLDRTGHVKLADFGSAGKLNKNKRVCGSMPVGTPDYVAPELLVAMNKPGPGGTSYGPEVDWWSLGVCAYEMLYGATPFTNEHASMVSTYANIMNHKNSLRLPDTGGSVSPKAKDLIRKLLTDAHNRLGWEGIKNHPFFDGLDLDSMRSKEAAYIPSVSGLDDTTNFDEVEKVQDQPDIESLKPSAEQAEFSGRHLPFVGFTFTKSSTDTNTAKSCRVKMVSFKDGTAESSLASSPCKSLNSSASSGLKLSSSEEANLNNSNILNTAVCLDQSIGEGDDILPVGLDSRMRHLLEDKDREIQKLRSMLKTERDYWHRADSKSVDLMQNLVSMNAELQHVEDELLEVKLEEMKSEITHLETEQEKLSAQLRSKEMQLEKTKFALEEVTQQLQTQQSRLEMERRRSRDDRHKDLVLLELRNETWDQLLEEKQETISSLTDRVRELEDLVEAFRDSEEQQAETVGQLHHKMNASLLDMASLSSSDTDSKQDKTMGRATLELDNHHHSDCPSKRKLTLHVTLKAGRCSFTDNKNVAKLQELQNLVDKYGQQAREWRSKEEDLTAKIASLESEKRVLQQREGMSRKLKESLVDKVSSYQQEVSGLQETIRELQDTMRGYLSTADSKHTDKEKELAQAHAAKLLLESQICNLKEEAKKARQQVEQQALNVQEAQKTLAEQRHSADEFRQKYEQRLEVAETKTKTLEEQLASLLSENQRLERREASLTTQIENLQGLLDDRTLEVEKLTSRNSDIQTHLQRLQERNSELQVSVETLQKKGAEVRIRPRPRRSSHSRLTGCNNRTQS</sequence>
<dbReference type="GO" id="GO:0005524">
    <property type="term" value="F:ATP binding"/>
    <property type="evidence" value="ECO:0007669"/>
    <property type="project" value="UniProtKB-UniRule"/>
</dbReference>
<feature type="binding site" evidence="13">
    <location>
        <position position="98"/>
    </location>
    <ligand>
        <name>ATP</name>
        <dbReference type="ChEBI" id="CHEBI:30616"/>
    </ligand>
</feature>
<evidence type="ECO:0000256" key="3">
    <source>
        <dbReference type="ARBA" id="ARBA00012513"/>
    </source>
</evidence>
<keyword evidence="6" id="KW-0597">Phosphoprotein</keyword>
<keyword evidence="8 13" id="KW-0547">Nucleotide-binding</keyword>
<evidence type="ECO:0000256" key="8">
    <source>
        <dbReference type="ARBA" id="ARBA00022741"/>
    </source>
</evidence>
<evidence type="ECO:0000256" key="11">
    <source>
        <dbReference type="ARBA" id="ARBA00047899"/>
    </source>
</evidence>
<dbReference type="PROSITE" id="PS51285">
    <property type="entry name" value="AGC_KINASE_CTER"/>
    <property type="match status" value="1"/>
</dbReference>
<dbReference type="SMART" id="SM00220">
    <property type="entry name" value="S_TKc"/>
    <property type="match status" value="1"/>
</dbReference>
<keyword evidence="7" id="KW-0808">Transferase</keyword>
<comment type="subcellular location">
    <subcellularLocation>
        <location evidence="2">Cytoplasm</location>
    </subcellularLocation>
</comment>
<dbReference type="STRING" id="188477.A0A433TEG8"/>
<proteinExistence type="predicted"/>
<keyword evidence="4" id="KW-0963">Cytoplasm</keyword>
<organism evidence="18 19">
    <name type="scientific">Elysia chlorotica</name>
    <name type="common">Eastern emerald elysia</name>
    <name type="synonym">Sea slug</name>
    <dbReference type="NCBI Taxonomy" id="188477"/>
    <lineage>
        <taxon>Eukaryota</taxon>
        <taxon>Metazoa</taxon>
        <taxon>Spiralia</taxon>
        <taxon>Lophotrochozoa</taxon>
        <taxon>Mollusca</taxon>
        <taxon>Gastropoda</taxon>
        <taxon>Heterobranchia</taxon>
        <taxon>Euthyneura</taxon>
        <taxon>Panpulmonata</taxon>
        <taxon>Sacoglossa</taxon>
        <taxon>Placobranchoidea</taxon>
        <taxon>Plakobranchidae</taxon>
        <taxon>Elysia</taxon>
    </lineage>
</organism>
<dbReference type="InterPro" id="IPR050839">
    <property type="entry name" value="Rho-assoc_Ser/Thr_Kinase"/>
</dbReference>
<dbReference type="GO" id="GO:0005737">
    <property type="term" value="C:cytoplasm"/>
    <property type="evidence" value="ECO:0007669"/>
    <property type="project" value="UniProtKB-SubCell"/>
</dbReference>
<accession>A0A433TEG8</accession>
<dbReference type="PROSITE" id="PS00107">
    <property type="entry name" value="PROTEIN_KINASE_ATP"/>
    <property type="match status" value="1"/>
</dbReference>
<feature type="domain" description="Protein kinase" evidence="16">
    <location>
        <begin position="69"/>
        <end position="337"/>
    </location>
</feature>
<dbReference type="OrthoDB" id="2156623at2759"/>
<dbReference type="Pfam" id="PF00069">
    <property type="entry name" value="Pkinase"/>
    <property type="match status" value="1"/>
</dbReference>
<evidence type="ECO:0000256" key="13">
    <source>
        <dbReference type="PROSITE-ProRule" id="PRU10141"/>
    </source>
</evidence>